<dbReference type="RefSeq" id="WP_004094392.1">
    <property type="nucleotide sequence ID" value="NZ_AFGF01000056.1"/>
</dbReference>
<sequence length="196" mass="22656">MLPFDWIIGFVWGNGTITDYGLRIQYRNKALLQLIANSLQSKNALKLRQYENKMMLLIPMEEELTQTLLSWGWSGRKDKHRQYPQGDISHLHFIKGYCYTKACISSWTYKSRKGVVHTTPSLRIFGGAGVIRQIDDYFVANLDTTPKRIYRNRCMNQTGHVGECHYLQYLSKKEVPRLIAAIETEELSKLPAVKGI</sequence>
<organism evidence="1 2">
    <name type="scientific">Acetonema longum DSM 6540</name>
    <dbReference type="NCBI Taxonomy" id="1009370"/>
    <lineage>
        <taxon>Bacteria</taxon>
        <taxon>Bacillati</taxon>
        <taxon>Bacillota</taxon>
        <taxon>Negativicutes</taxon>
        <taxon>Acetonemataceae</taxon>
        <taxon>Acetonema</taxon>
    </lineage>
</organism>
<dbReference type="Proteomes" id="UP000003240">
    <property type="component" value="Unassembled WGS sequence"/>
</dbReference>
<reference evidence="1 2" key="1">
    <citation type="journal article" date="2011" name="EMBO J.">
        <title>Structural diversity of bacterial flagellar motors.</title>
        <authorList>
            <person name="Chen S."/>
            <person name="Beeby M."/>
            <person name="Murphy G.E."/>
            <person name="Leadbetter J.R."/>
            <person name="Hendrixson D.R."/>
            <person name="Briegel A."/>
            <person name="Li Z."/>
            <person name="Shi J."/>
            <person name="Tocheva E.I."/>
            <person name="Muller A."/>
            <person name="Dobro M.J."/>
            <person name="Jensen G.J."/>
        </authorList>
    </citation>
    <scope>NUCLEOTIDE SEQUENCE [LARGE SCALE GENOMIC DNA]</scope>
    <source>
        <strain evidence="1 2">DSM 6540</strain>
    </source>
</reference>
<gene>
    <name evidence="1" type="ORF">ALO_07748</name>
</gene>
<dbReference type="EMBL" id="AFGF01000056">
    <property type="protein sequence ID" value="EGO64377.1"/>
    <property type="molecule type" value="Genomic_DNA"/>
</dbReference>
<dbReference type="AlphaFoldDB" id="F7NHK2"/>
<name>F7NHK2_9FIRM</name>
<evidence type="ECO:0000313" key="1">
    <source>
        <dbReference type="EMBL" id="EGO64377.1"/>
    </source>
</evidence>
<keyword evidence="2" id="KW-1185">Reference proteome</keyword>
<protein>
    <recommendedName>
        <fullName evidence="3">DOD-type homing endonuclease domain-containing protein</fullName>
    </recommendedName>
</protein>
<evidence type="ECO:0008006" key="3">
    <source>
        <dbReference type="Google" id="ProtNLM"/>
    </source>
</evidence>
<dbReference type="OrthoDB" id="9874384at2"/>
<accession>F7NHK2</accession>
<evidence type="ECO:0000313" key="2">
    <source>
        <dbReference type="Proteomes" id="UP000003240"/>
    </source>
</evidence>
<comment type="caution">
    <text evidence="1">The sequence shown here is derived from an EMBL/GenBank/DDBJ whole genome shotgun (WGS) entry which is preliminary data.</text>
</comment>
<proteinExistence type="predicted"/>